<accession>A0A7S2PY22</accession>
<dbReference type="PANTHER" id="PTHR22946:SF0">
    <property type="entry name" value="DIENELACTONE HYDROLASE DOMAIN-CONTAINING PROTEIN"/>
    <property type="match status" value="1"/>
</dbReference>
<dbReference type="Pfam" id="PF01738">
    <property type="entry name" value="DLH"/>
    <property type="match status" value="1"/>
</dbReference>
<dbReference type="EMBL" id="HBGZ01029021">
    <property type="protein sequence ID" value="CAD9626112.1"/>
    <property type="molecule type" value="Transcribed_RNA"/>
</dbReference>
<name>A0A7S2PY22_9STRA</name>
<dbReference type="InterPro" id="IPR002925">
    <property type="entry name" value="Dienelactn_hydro"/>
</dbReference>
<dbReference type="Gene3D" id="3.40.50.1820">
    <property type="entry name" value="alpha/beta hydrolase"/>
    <property type="match status" value="1"/>
</dbReference>
<sequence length="377" mass="41709">MSISFLRLSIISRILLQSHQIDAFASRQPNSQKICFSQRRMAASLTSSWEPGTEILSLDSSVLSTSSEDSPQLAKDVDYAEAILKAWTSDADERTAKQTSTCSHIEYKCNNKDETSLYGCIYRRSQLTEDNESSVPGLILFHTGAGPQDMFLRWKADSLVNDKELFPNGCVVLIADIIGDREGWAWSDRTRYDSVRKSILIPDENGERNELKCRVQAAIDTLSAQPGVDAGQIAALGFCMGGHPILELARMSVPSVKVLVTYHGVFDGVDRLSHVSGIENKSSNSDDEVTTSKPNVLVCTGEDDPFVGKQDLALATAMFNDIGCNCRVMEFEKTRHGFTNPAQDYNPSDAFAFNEDSYSKSWSATRDLLKKAFKVNK</sequence>
<proteinExistence type="predicted"/>
<feature type="domain" description="Dienelactone hydrolase" evidence="1">
    <location>
        <begin position="163"/>
        <end position="372"/>
    </location>
</feature>
<dbReference type="AlphaFoldDB" id="A0A7S2PY22"/>
<dbReference type="GO" id="GO:0016787">
    <property type="term" value="F:hydrolase activity"/>
    <property type="evidence" value="ECO:0007669"/>
    <property type="project" value="InterPro"/>
</dbReference>
<evidence type="ECO:0000313" key="2">
    <source>
        <dbReference type="EMBL" id="CAD9626112.1"/>
    </source>
</evidence>
<evidence type="ECO:0000259" key="1">
    <source>
        <dbReference type="Pfam" id="PF01738"/>
    </source>
</evidence>
<dbReference type="PANTHER" id="PTHR22946">
    <property type="entry name" value="DIENELACTONE HYDROLASE DOMAIN-CONTAINING PROTEIN-RELATED"/>
    <property type="match status" value="1"/>
</dbReference>
<reference evidence="2" key="1">
    <citation type="submission" date="2021-01" db="EMBL/GenBank/DDBJ databases">
        <authorList>
            <person name="Corre E."/>
            <person name="Pelletier E."/>
            <person name="Niang G."/>
            <person name="Scheremetjew M."/>
            <person name="Finn R."/>
            <person name="Kale V."/>
            <person name="Holt S."/>
            <person name="Cochrane G."/>
            <person name="Meng A."/>
            <person name="Brown T."/>
            <person name="Cohen L."/>
        </authorList>
    </citation>
    <scope>NUCLEOTIDE SEQUENCE</scope>
    <source>
        <strain evidence="2">SM1012Den-03</strain>
    </source>
</reference>
<gene>
    <name evidence="2" type="ORF">SMAR0320_LOCUS20622</name>
</gene>
<organism evidence="2">
    <name type="scientific">Skeletonema marinoi</name>
    <dbReference type="NCBI Taxonomy" id="267567"/>
    <lineage>
        <taxon>Eukaryota</taxon>
        <taxon>Sar</taxon>
        <taxon>Stramenopiles</taxon>
        <taxon>Ochrophyta</taxon>
        <taxon>Bacillariophyta</taxon>
        <taxon>Coscinodiscophyceae</taxon>
        <taxon>Thalassiosirophycidae</taxon>
        <taxon>Thalassiosirales</taxon>
        <taxon>Skeletonemataceae</taxon>
        <taxon>Skeletonema</taxon>
        <taxon>Skeletonema marinoi-dohrnii complex</taxon>
    </lineage>
</organism>
<dbReference type="InterPro" id="IPR029058">
    <property type="entry name" value="AB_hydrolase_fold"/>
</dbReference>
<dbReference type="InterPro" id="IPR050261">
    <property type="entry name" value="FrsA_esterase"/>
</dbReference>
<dbReference type="SUPFAM" id="SSF53474">
    <property type="entry name" value="alpha/beta-Hydrolases"/>
    <property type="match status" value="1"/>
</dbReference>
<protein>
    <recommendedName>
        <fullName evidence="1">Dienelactone hydrolase domain-containing protein</fullName>
    </recommendedName>
</protein>